<dbReference type="Gene3D" id="3.40.50.12370">
    <property type="match status" value="1"/>
</dbReference>
<gene>
    <name evidence="3" type="ORF">D2T33_05560</name>
</gene>
<dbReference type="Proteomes" id="UP000285710">
    <property type="component" value="Unassembled WGS sequence"/>
</dbReference>
<reference evidence="3 4" key="2">
    <citation type="submission" date="2019-01" db="EMBL/GenBank/DDBJ databases">
        <authorList>
            <person name="Li Y."/>
        </authorList>
    </citation>
    <scope>NUCLEOTIDE SEQUENCE [LARGE SCALE GENOMIC DNA]</scope>
    <source>
        <strain evidence="3 4">2D-5</strain>
    </source>
</reference>
<dbReference type="SUPFAM" id="SSF52402">
    <property type="entry name" value="Adenine nucleotide alpha hydrolases-like"/>
    <property type="match status" value="2"/>
</dbReference>
<sequence>MTGRIIAFVDGSFYSASVCAHAGWAATRLGAGVDVLHVVGRRRATRGLGLGARSALQAELAALDAQRARLEDSRGFAILEDAEELLRAAGITDISADLVHGDLLAELSSREAGAGLLLIGKRGEAADYATGHLGSNLERIARTATRPLLVASQAFRPVGKVLVALDGSPVGLKIADHIARSPLFAGLSVTLAHVGTGSTEIRRRLSDAQSILRAGGIEADLRVMPGEPQVTLAHLVRDEAFDMLVMGVFGHSRIWSLLIGSTTAAMIHACRVPVLLLR</sequence>
<evidence type="ECO:0000313" key="4">
    <source>
        <dbReference type="Proteomes" id="UP000285710"/>
    </source>
</evidence>
<feature type="domain" description="UspA" evidence="2">
    <location>
        <begin position="160"/>
        <end position="278"/>
    </location>
</feature>
<dbReference type="PRINTS" id="PR01438">
    <property type="entry name" value="UNVRSLSTRESS"/>
</dbReference>
<evidence type="ECO:0000259" key="2">
    <source>
        <dbReference type="Pfam" id="PF00582"/>
    </source>
</evidence>
<dbReference type="PANTHER" id="PTHR46268:SF15">
    <property type="entry name" value="UNIVERSAL STRESS PROTEIN HP_0031"/>
    <property type="match status" value="1"/>
</dbReference>
<feature type="domain" description="UspA" evidence="2">
    <location>
        <begin position="1"/>
        <end position="150"/>
    </location>
</feature>
<proteinExistence type="inferred from homology"/>
<dbReference type="Pfam" id="PF00582">
    <property type="entry name" value="Usp"/>
    <property type="match status" value="2"/>
</dbReference>
<keyword evidence="4" id="KW-1185">Reference proteome</keyword>
<reference evidence="3 4" key="1">
    <citation type="submission" date="2019-01" db="EMBL/GenBank/DDBJ databases">
        <title>Sinorhodobacter populi sp. nov. isolated from the symptomatic bark tissue of Populus euramericana canker.</title>
        <authorList>
            <person name="Xu G."/>
        </authorList>
    </citation>
    <scope>NUCLEOTIDE SEQUENCE [LARGE SCALE GENOMIC DNA]</scope>
    <source>
        <strain evidence="3 4">2D-5</strain>
    </source>
</reference>
<dbReference type="RefSeq" id="WP_128269135.1">
    <property type="nucleotide sequence ID" value="NZ_SAUW01000004.1"/>
</dbReference>
<dbReference type="InterPro" id="IPR006016">
    <property type="entry name" value="UspA"/>
</dbReference>
<dbReference type="CDD" id="cd00293">
    <property type="entry name" value="USP-like"/>
    <property type="match status" value="2"/>
</dbReference>
<organism evidence="3 4">
    <name type="scientific">Paenirhodobacter populi</name>
    <dbReference type="NCBI Taxonomy" id="2306993"/>
    <lineage>
        <taxon>Bacteria</taxon>
        <taxon>Pseudomonadati</taxon>
        <taxon>Pseudomonadota</taxon>
        <taxon>Alphaproteobacteria</taxon>
        <taxon>Rhodobacterales</taxon>
        <taxon>Rhodobacter group</taxon>
        <taxon>Paenirhodobacter</taxon>
    </lineage>
</organism>
<dbReference type="PANTHER" id="PTHR46268">
    <property type="entry name" value="STRESS RESPONSE PROTEIN NHAX"/>
    <property type="match status" value="1"/>
</dbReference>
<protein>
    <submittedName>
        <fullName evidence="3">Universal stress protein</fullName>
    </submittedName>
</protein>
<comment type="similarity">
    <text evidence="1">Belongs to the universal stress protein A family.</text>
</comment>
<dbReference type="InterPro" id="IPR006015">
    <property type="entry name" value="Universal_stress_UspA"/>
</dbReference>
<name>A0A443J0C2_9RHOB</name>
<evidence type="ECO:0000313" key="3">
    <source>
        <dbReference type="EMBL" id="RWR13860.1"/>
    </source>
</evidence>
<dbReference type="AlphaFoldDB" id="A0A443J0C2"/>
<comment type="caution">
    <text evidence="3">The sequence shown here is derived from an EMBL/GenBank/DDBJ whole genome shotgun (WGS) entry which is preliminary data.</text>
</comment>
<evidence type="ECO:0000256" key="1">
    <source>
        <dbReference type="ARBA" id="ARBA00008791"/>
    </source>
</evidence>
<dbReference type="EMBL" id="SAUW01000004">
    <property type="protein sequence ID" value="RWR13860.1"/>
    <property type="molecule type" value="Genomic_DNA"/>
</dbReference>
<accession>A0A443J0C2</accession>